<dbReference type="SMART" id="SM00646">
    <property type="entry name" value="Ami_3"/>
    <property type="match status" value="1"/>
</dbReference>
<dbReference type="OrthoDB" id="9806267at2"/>
<dbReference type="InterPro" id="IPR021731">
    <property type="entry name" value="AMIN_dom"/>
</dbReference>
<dbReference type="Pfam" id="PF11741">
    <property type="entry name" value="AMIN"/>
    <property type="match status" value="2"/>
</dbReference>
<dbReference type="Proteomes" id="UP000070560">
    <property type="component" value="Chromosome"/>
</dbReference>
<comment type="catalytic activity">
    <reaction evidence="1">
        <text>Hydrolyzes the link between N-acetylmuramoyl residues and L-amino acid residues in certain cell-wall glycopeptides.</text>
        <dbReference type="EC" id="3.5.1.28"/>
    </reaction>
</comment>
<protein>
    <recommendedName>
        <fullName evidence="2">N-acetylmuramoyl-L-alanine amidase</fullName>
        <ecNumber evidence="2">3.5.1.28</ecNumber>
    </recommendedName>
</protein>
<feature type="domain" description="MurNAc-LAA" evidence="4">
    <location>
        <begin position="333"/>
        <end position="485"/>
    </location>
</feature>
<dbReference type="InterPro" id="IPR002508">
    <property type="entry name" value="MurNAc-LAA_cat"/>
</dbReference>
<dbReference type="FunFam" id="3.40.630.40:FF:000005">
    <property type="entry name" value="N-acetylmuramoyl-L-alanine amidase (AmiA)"/>
    <property type="match status" value="1"/>
</dbReference>
<proteinExistence type="predicted"/>
<evidence type="ECO:0000313" key="5">
    <source>
        <dbReference type="EMBL" id="AMM41926.1"/>
    </source>
</evidence>
<reference evidence="5 6" key="1">
    <citation type="submission" date="2015-10" db="EMBL/GenBank/DDBJ databases">
        <title>Candidatus Desulfofervidus auxilii, a hydrogenotrophic sulfate-reducing bacterium involved in the thermophilic anaerobic oxidation of methane.</title>
        <authorList>
            <person name="Krukenberg V."/>
            <person name="Richter M."/>
            <person name="Wegener G."/>
        </authorList>
    </citation>
    <scope>NUCLEOTIDE SEQUENCE [LARGE SCALE GENOMIC DNA]</scope>
    <source>
        <strain evidence="5 6">HS1</strain>
    </source>
</reference>
<dbReference type="SUPFAM" id="SSF53187">
    <property type="entry name" value="Zn-dependent exopeptidases"/>
    <property type="match status" value="1"/>
</dbReference>
<evidence type="ECO:0000313" key="6">
    <source>
        <dbReference type="Proteomes" id="UP000070560"/>
    </source>
</evidence>
<dbReference type="EC" id="3.5.1.28" evidence="2"/>
<dbReference type="EMBL" id="CP013015">
    <property type="protein sequence ID" value="AMM41926.1"/>
    <property type="molecule type" value="Genomic_DNA"/>
</dbReference>
<keyword evidence="3" id="KW-0378">Hydrolase</keyword>
<dbReference type="PANTHER" id="PTHR30404:SF0">
    <property type="entry name" value="N-ACETYLMURAMOYL-L-ALANINE AMIDASE AMIC"/>
    <property type="match status" value="1"/>
</dbReference>
<dbReference type="Gene3D" id="2.60.40.3500">
    <property type="match status" value="2"/>
</dbReference>
<gene>
    <name evidence="5" type="ORF">HS1_002140</name>
</gene>
<dbReference type="InterPro" id="IPR050695">
    <property type="entry name" value="N-acetylmuramoyl_amidase_3"/>
</dbReference>
<evidence type="ECO:0000256" key="3">
    <source>
        <dbReference type="ARBA" id="ARBA00022801"/>
    </source>
</evidence>
<dbReference type="KEGG" id="daw:HS1_002140"/>
<dbReference type="Gene3D" id="3.40.630.40">
    <property type="entry name" value="Zn-dependent exopeptidases"/>
    <property type="match status" value="1"/>
</dbReference>
<keyword evidence="6" id="KW-1185">Reference proteome</keyword>
<dbReference type="AlphaFoldDB" id="A0A7U4TIX1"/>
<evidence type="ECO:0000259" key="4">
    <source>
        <dbReference type="SMART" id="SM00646"/>
    </source>
</evidence>
<dbReference type="GO" id="GO:0030288">
    <property type="term" value="C:outer membrane-bounded periplasmic space"/>
    <property type="evidence" value="ECO:0007669"/>
    <property type="project" value="TreeGrafter"/>
</dbReference>
<dbReference type="PANTHER" id="PTHR30404">
    <property type="entry name" value="N-ACETYLMURAMOYL-L-ALANINE AMIDASE"/>
    <property type="match status" value="1"/>
</dbReference>
<accession>A0A7U4TIX1</accession>
<dbReference type="RefSeq" id="WP_066065198.1">
    <property type="nucleotide sequence ID" value="NZ_CP013015.1"/>
</dbReference>
<evidence type="ECO:0000256" key="2">
    <source>
        <dbReference type="ARBA" id="ARBA00011901"/>
    </source>
</evidence>
<dbReference type="GO" id="GO:0008745">
    <property type="term" value="F:N-acetylmuramoyl-L-alanine amidase activity"/>
    <property type="evidence" value="ECO:0007669"/>
    <property type="project" value="UniProtKB-EC"/>
</dbReference>
<dbReference type="CDD" id="cd02696">
    <property type="entry name" value="MurNAc-LAA"/>
    <property type="match status" value="1"/>
</dbReference>
<evidence type="ECO:0000256" key="1">
    <source>
        <dbReference type="ARBA" id="ARBA00001561"/>
    </source>
</evidence>
<organism evidence="5 6">
    <name type="scientific">Desulfofervidus auxilii</name>
    <dbReference type="NCBI Taxonomy" id="1621989"/>
    <lineage>
        <taxon>Bacteria</taxon>
        <taxon>Pseudomonadati</taxon>
        <taxon>Thermodesulfobacteriota</taxon>
        <taxon>Candidatus Desulfofervidia</taxon>
        <taxon>Candidatus Desulfofervidales</taxon>
        <taxon>Candidatus Desulfofervidaceae</taxon>
        <taxon>Candidatus Desulfofervidus</taxon>
    </lineage>
</organism>
<dbReference type="GO" id="GO:0009253">
    <property type="term" value="P:peptidoglycan catabolic process"/>
    <property type="evidence" value="ECO:0007669"/>
    <property type="project" value="InterPro"/>
</dbReference>
<sequence length="503" mass="57288">MQRFLGTVSLFFFFFYGICIPNVYSRTLPKVAIKKIRVYSLPTGIKIKLNTTGKFFYKSFILSSRKSEKYIVVDIWPAYLPQVRKTISVRHPQVKKIKISQFNRKTVRVAIQLTKKLAYNTKKWKNNLTLFIHSPKPLKRKKKTCILGVKVSYPPPQGLKIIINTQGKPHFKDFILPGFKKLSPRLVIDLWPAYLPKGFMKKANIKHPFVSQLRVAQFNKQTVRIVLSLKISRIPYKINFQGNRLILNAFSATASEGSSAILPSILGLKIKKVVIDPGHGGRDPGAIGYKGLKEKDITLKLAYLLKKRLETDLGCKVILTRYRDKFVSLERRAAIANRHKADLFISLHCNACPSHRLHGIETYFVGLTDDQYALAVAARENASLNKGRGELNDVLLDLLAKAKIKESAYLAAEIQKSLIQYLRGKRYNPVRDLGVKQAPFYVLIGTDMPAVLIETGFIDHLREGRRFCRERYLQRLAEGIVRGIENYIKVVKYSPTMERGIGG</sequence>
<dbReference type="Pfam" id="PF01520">
    <property type="entry name" value="Amidase_3"/>
    <property type="match status" value="1"/>
</dbReference>
<name>A0A7U4TIX1_DESA2</name>